<protein>
    <submittedName>
        <fullName evidence="1">Uncharacterized protein</fullName>
    </submittedName>
</protein>
<sequence>MEFPLFTVDNEKCKIDLNIKSNFQNSNNNLMNRVNLNGCPEPLYQETPPKFLMKNRKEKNDNINKNNIVDNEKCKIDLNIKSNFQNSNNNLMNRVNLNGCPEPLYQETPPKFLMKNRKEKNDKINESNLVDNEKCKIDLNIKSNFQNSNNNLVNRVDLNGCPEPLYQETPPKFLMNCSLFVYTLILDLKSL</sequence>
<dbReference type="AlphaFoldDB" id="A0A1J1GTF8"/>
<keyword evidence="2" id="KW-1185">Reference proteome</keyword>
<gene>
    <name evidence="1" type="ORF">PGAL8A_00271500</name>
</gene>
<dbReference type="GeneID" id="39731246"/>
<comment type="caution">
    <text evidence="1">The sequence shown here is derived from an EMBL/GenBank/DDBJ whole genome shotgun (WGS) entry which is preliminary data.</text>
</comment>
<dbReference type="Proteomes" id="UP000220797">
    <property type="component" value="Unassembled WGS sequence"/>
</dbReference>
<evidence type="ECO:0000313" key="1">
    <source>
        <dbReference type="EMBL" id="CRG95514.1"/>
    </source>
</evidence>
<evidence type="ECO:0000313" key="2">
    <source>
        <dbReference type="Proteomes" id="UP000220797"/>
    </source>
</evidence>
<accession>A0A1J1GTF8</accession>
<dbReference type="EMBL" id="CVMV01000041">
    <property type="protein sequence ID" value="CRG95514.1"/>
    <property type="molecule type" value="Genomic_DNA"/>
</dbReference>
<dbReference type="VEuPathDB" id="PlasmoDB:PGAL8A_00271500"/>
<organism evidence="1 2">
    <name type="scientific">Plasmodium gallinaceum</name>
    <dbReference type="NCBI Taxonomy" id="5849"/>
    <lineage>
        <taxon>Eukaryota</taxon>
        <taxon>Sar</taxon>
        <taxon>Alveolata</taxon>
        <taxon>Apicomplexa</taxon>
        <taxon>Aconoidasida</taxon>
        <taxon>Haemosporida</taxon>
        <taxon>Plasmodiidae</taxon>
        <taxon>Plasmodium</taxon>
        <taxon>Plasmodium (Haemamoeba)</taxon>
    </lineage>
</organism>
<proteinExistence type="predicted"/>
<reference evidence="1" key="1">
    <citation type="submission" date="2015-04" db="EMBL/GenBank/DDBJ databases">
        <authorList>
            <consortium name="Pathogen Informatics"/>
        </authorList>
    </citation>
    <scope>NUCLEOTIDE SEQUENCE [LARGE SCALE GENOMIC DNA]</scope>
    <source>
        <strain evidence="1">8A</strain>
    </source>
</reference>
<dbReference type="RefSeq" id="XP_028528323.1">
    <property type="nucleotide sequence ID" value="XM_028671696.1"/>
</dbReference>
<name>A0A1J1GTF8_PLAGA</name>